<dbReference type="InterPro" id="IPR000477">
    <property type="entry name" value="RT_dom"/>
</dbReference>
<dbReference type="EMBL" id="CAJOBZ010000006">
    <property type="protein sequence ID" value="CAF4803228.1"/>
    <property type="molecule type" value="Genomic_DNA"/>
</dbReference>
<dbReference type="Proteomes" id="UP000663880">
    <property type="component" value="Unassembled WGS sequence"/>
</dbReference>
<protein>
    <recommendedName>
        <fullName evidence="1">Reverse transcriptase domain-containing protein</fullName>
    </recommendedName>
</protein>
<feature type="domain" description="Reverse transcriptase" evidence="1">
    <location>
        <begin position="1"/>
        <end position="130"/>
    </location>
</feature>
<dbReference type="AlphaFoldDB" id="A0A821P9R7"/>
<evidence type="ECO:0000313" key="3">
    <source>
        <dbReference type="Proteomes" id="UP000663880"/>
    </source>
</evidence>
<dbReference type="PROSITE" id="PS50878">
    <property type="entry name" value="RT_POL"/>
    <property type="match status" value="1"/>
</dbReference>
<gene>
    <name evidence="2" type="ORF">PMACD_LOCUS3571</name>
</gene>
<organism evidence="2 3">
    <name type="scientific">Pieris macdunnoughi</name>
    <dbReference type="NCBI Taxonomy" id="345717"/>
    <lineage>
        <taxon>Eukaryota</taxon>
        <taxon>Metazoa</taxon>
        <taxon>Ecdysozoa</taxon>
        <taxon>Arthropoda</taxon>
        <taxon>Hexapoda</taxon>
        <taxon>Insecta</taxon>
        <taxon>Pterygota</taxon>
        <taxon>Neoptera</taxon>
        <taxon>Endopterygota</taxon>
        <taxon>Lepidoptera</taxon>
        <taxon>Glossata</taxon>
        <taxon>Ditrysia</taxon>
        <taxon>Papilionoidea</taxon>
        <taxon>Pieridae</taxon>
        <taxon>Pierinae</taxon>
        <taxon>Pieris</taxon>
    </lineage>
</organism>
<dbReference type="PANTHER" id="PTHR33332">
    <property type="entry name" value="REVERSE TRANSCRIPTASE DOMAIN-CONTAINING PROTEIN"/>
    <property type="match status" value="1"/>
</dbReference>
<name>A0A821P9R7_9NEOP</name>
<keyword evidence="3" id="KW-1185">Reference proteome</keyword>
<accession>A0A821P9R7</accession>
<proteinExistence type="predicted"/>
<dbReference type="Pfam" id="PF00078">
    <property type="entry name" value="RVT_1"/>
    <property type="match status" value="1"/>
</dbReference>
<dbReference type="OrthoDB" id="5953030at2759"/>
<sequence>MNNAYSQWNNICTVPQGGVLSPLLFSIFINTLTAHLSANYHLYADDLQIYVQSTLDELPLAIQAMNDDLENIANWSKDFGLQINPAKSQVIIIGSPLFISRVKWAQLPGVYLDGVALALNKTVKNLGVFFDQTFSWGHHVKEISRKLYAASSTLRRLSNFLPIRTKTMLAQSLLLPILDYADSCSSDLNEELLDKIERLQNFCIRFIFGLRKYDHVS</sequence>
<dbReference type="InterPro" id="IPR043502">
    <property type="entry name" value="DNA/RNA_pol_sf"/>
</dbReference>
<evidence type="ECO:0000259" key="1">
    <source>
        <dbReference type="PROSITE" id="PS50878"/>
    </source>
</evidence>
<dbReference type="SUPFAM" id="SSF56672">
    <property type="entry name" value="DNA/RNA polymerases"/>
    <property type="match status" value="1"/>
</dbReference>
<dbReference type="GO" id="GO:0071897">
    <property type="term" value="P:DNA biosynthetic process"/>
    <property type="evidence" value="ECO:0007669"/>
    <property type="project" value="UniProtKB-ARBA"/>
</dbReference>
<reference evidence="2" key="1">
    <citation type="submission" date="2021-02" db="EMBL/GenBank/DDBJ databases">
        <authorList>
            <person name="Steward A R."/>
        </authorList>
    </citation>
    <scope>NUCLEOTIDE SEQUENCE</scope>
</reference>
<comment type="caution">
    <text evidence="2">The sequence shown here is derived from an EMBL/GenBank/DDBJ whole genome shotgun (WGS) entry which is preliminary data.</text>
</comment>
<evidence type="ECO:0000313" key="2">
    <source>
        <dbReference type="EMBL" id="CAF4803228.1"/>
    </source>
</evidence>